<gene>
    <name evidence="3" type="ORF">Cvel_20440</name>
</gene>
<feature type="region of interest" description="Disordered" evidence="1">
    <location>
        <begin position="205"/>
        <end position="224"/>
    </location>
</feature>
<proteinExistence type="predicted"/>
<accession>A0A0G4G6Y0</accession>
<feature type="compositionally biased region" description="Acidic residues" evidence="1">
    <location>
        <begin position="64"/>
        <end position="73"/>
    </location>
</feature>
<dbReference type="AlphaFoldDB" id="A0A0G4G6Y0"/>
<evidence type="ECO:0008006" key="4">
    <source>
        <dbReference type="Google" id="ProtNLM"/>
    </source>
</evidence>
<name>A0A0G4G6Y0_9ALVE</name>
<dbReference type="EMBL" id="CDMZ01000918">
    <property type="protein sequence ID" value="CEM23967.1"/>
    <property type="molecule type" value="Genomic_DNA"/>
</dbReference>
<feature type="compositionally biased region" description="Basic and acidic residues" evidence="1">
    <location>
        <begin position="46"/>
        <end position="58"/>
    </location>
</feature>
<feature type="compositionally biased region" description="Basic and acidic residues" evidence="1">
    <location>
        <begin position="209"/>
        <end position="221"/>
    </location>
</feature>
<protein>
    <recommendedName>
        <fullName evidence="4">CS domain-containing protein</fullName>
    </recommendedName>
</protein>
<evidence type="ECO:0000256" key="2">
    <source>
        <dbReference type="SAM" id="SignalP"/>
    </source>
</evidence>
<evidence type="ECO:0000313" key="3">
    <source>
        <dbReference type="EMBL" id="CEM23967.1"/>
    </source>
</evidence>
<feature type="region of interest" description="Disordered" evidence="1">
    <location>
        <begin position="34"/>
        <end position="73"/>
    </location>
</feature>
<evidence type="ECO:0000256" key="1">
    <source>
        <dbReference type="SAM" id="MobiDB-lite"/>
    </source>
</evidence>
<dbReference type="VEuPathDB" id="CryptoDB:Cvel_20440"/>
<reference evidence="3" key="1">
    <citation type="submission" date="2014-11" db="EMBL/GenBank/DDBJ databases">
        <authorList>
            <person name="Otto D Thomas"/>
            <person name="Naeem Raeece"/>
        </authorList>
    </citation>
    <scope>NUCLEOTIDE SEQUENCE</scope>
</reference>
<sequence>MGNSSLLGILRLVIGLCGLPGVSGFRPLHARLSAARRPKPSLSPQTDERRPRGARRDVIVLGQTDDEWSSGEEDDRFDVPEMANSLFQEPELFVSDEEILEKMRESRQTTNDMWQFLLFAEMAGDWEGLTQEYRLSSTSGELELVEEEETSSSLRVEGGTDPSSSRLIFRNLFGANQVEELSPTDCRPQKGKQIVGTAFTLCTCPTSSSERRPDGPEERPPQSHLCEVGIRSKDNKKRIRVILDYEQKEEESGPSWELRSLKVVREVRVRSANETEASRTFNRMDTDLFWTQPGKGIYDLPPVSSQPEYRTLSVMGRLTVCLPLKVGVSWEKQLRQGATDQVPFREGGTKVVGAISVDWTIGKMRYQADRKFDRLDGSISSLEETEILGEDADVYVPPLDERGQ</sequence>
<organism evidence="3">
    <name type="scientific">Chromera velia CCMP2878</name>
    <dbReference type="NCBI Taxonomy" id="1169474"/>
    <lineage>
        <taxon>Eukaryota</taxon>
        <taxon>Sar</taxon>
        <taxon>Alveolata</taxon>
        <taxon>Colpodellida</taxon>
        <taxon>Chromeraceae</taxon>
        <taxon>Chromera</taxon>
    </lineage>
</organism>
<keyword evidence="2" id="KW-0732">Signal</keyword>
<feature type="signal peptide" evidence="2">
    <location>
        <begin position="1"/>
        <end position="24"/>
    </location>
</feature>
<feature type="chain" id="PRO_5005190056" description="CS domain-containing protein" evidence="2">
    <location>
        <begin position="25"/>
        <end position="404"/>
    </location>
</feature>